<evidence type="ECO:0000313" key="14">
    <source>
        <dbReference type="EMBL" id="KKQ39673.1"/>
    </source>
</evidence>
<evidence type="ECO:0000256" key="6">
    <source>
        <dbReference type="ARBA" id="ARBA00022692"/>
    </source>
</evidence>
<reference evidence="14 15" key="1">
    <citation type="journal article" date="2015" name="Nature">
        <title>rRNA introns, odd ribosomes, and small enigmatic genomes across a large radiation of phyla.</title>
        <authorList>
            <person name="Brown C.T."/>
            <person name="Hug L.A."/>
            <person name="Thomas B.C."/>
            <person name="Sharon I."/>
            <person name="Castelle C.J."/>
            <person name="Singh A."/>
            <person name="Wilkins M.J."/>
            <person name="Williams K.H."/>
            <person name="Banfield J.F."/>
        </authorList>
    </citation>
    <scope>NUCLEOTIDE SEQUENCE [LARGE SCALE GENOMIC DNA]</scope>
</reference>
<dbReference type="EMBL" id="LBTN01000030">
    <property type="protein sequence ID" value="KKQ39673.1"/>
    <property type="molecule type" value="Genomic_DNA"/>
</dbReference>
<dbReference type="PANTHER" id="PTHR47755">
    <property type="entry name" value="CELL DIVISION PROTEIN FTSX"/>
    <property type="match status" value="1"/>
</dbReference>
<dbReference type="STRING" id="1619036.US58_C0030G0014"/>
<evidence type="ECO:0000259" key="12">
    <source>
        <dbReference type="Pfam" id="PF02687"/>
    </source>
</evidence>
<keyword evidence="8 10" id="KW-0472">Membrane</keyword>
<comment type="subcellular location">
    <subcellularLocation>
        <location evidence="1">Cell membrane</location>
        <topology evidence="1">Multi-pass membrane protein</topology>
    </subcellularLocation>
</comment>
<dbReference type="PANTHER" id="PTHR47755:SF1">
    <property type="entry name" value="CELL DIVISION PROTEIN FTSX"/>
    <property type="match status" value="1"/>
</dbReference>
<keyword evidence="5 10" id="KW-0132">Cell division</keyword>
<evidence type="ECO:0000256" key="9">
    <source>
        <dbReference type="ARBA" id="ARBA00023306"/>
    </source>
</evidence>
<keyword evidence="7 11" id="KW-1133">Transmembrane helix</keyword>
<feature type="transmembrane region" description="Helical" evidence="11">
    <location>
        <begin position="179"/>
        <end position="201"/>
    </location>
</feature>
<dbReference type="InterPro" id="IPR040690">
    <property type="entry name" value="FtsX_ECD"/>
</dbReference>
<evidence type="ECO:0000313" key="15">
    <source>
        <dbReference type="Proteomes" id="UP000034333"/>
    </source>
</evidence>
<comment type="caution">
    <text evidence="14">The sequence shown here is derived from an EMBL/GenBank/DDBJ whole genome shotgun (WGS) entry which is preliminary data.</text>
</comment>
<name>A0A0G0H8V9_9BACT</name>
<comment type="similarity">
    <text evidence="2 10">Belongs to the ABC-4 integral membrane protein family. FtsX subfamily.</text>
</comment>
<evidence type="ECO:0000256" key="11">
    <source>
        <dbReference type="SAM" id="Phobius"/>
    </source>
</evidence>
<feature type="domain" description="ABC3 transporter permease C-terminal" evidence="12">
    <location>
        <begin position="181"/>
        <end position="301"/>
    </location>
</feature>
<evidence type="ECO:0000256" key="8">
    <source>
        <dbReference type="ARBA" id="ARBA00023136"/>
    </source>
</evidence>
<keyword evidence="6 11" id="KW-0812">Transmembrane</keyword>
<evidence type="ECO:0000259" key="13">
    <source>
        <dbReference type="Pfam" id="PF18075"/>
    </source>
</evidence>
<evidence type="ECO:0000256" key="7">
    <source>
        <dbReference type="ARBA" id="ARBA00022989"/>
    </source>
</evidence>
<feature type="transmembrane region" description="Helical" evidence="11">
    <location>
        <begin position="271"/>
        <end position="296"/>
    </location>
</feature>
<dbReference type="GO" id="GO:0005886">
    <property type="term" value="C:plasma membrane"/>
    <property type="evidence" value="ECO:0007669"/>
    <property type="project" value="UniProtKB-SubCell"/>
</dbReference>
<dbReference type="Proteomes" id="UP000034333">
    <property type="component" value="Unassembled WGS sequence"/>
</dbReference>
<organism evidence="14 15">
    <name type="scientific">Candidatus Magasanikbacteria bacterium GW2011_GWA2_37_8</name>
    <dbReference type="NCBI Taxonomy" id="1619036"/>
    <lineage>
        <taxon>Bacteria</taxon>
        <taxon>Candidatus Magasanikiibacteriota</taxon>
    </lineage>
</organism>
<accession>A0A0G0H8V9</accession>
<feature type="transmembrane region" description="Helical" evidence="11">
    <location>
        <begin position="21"/>
        <end position="42"/>
    </location>
</feature>
<dbReference type="PIRSF" id="PIRSF003097">
    <property type="entry name" value="FtsX"/>
    <property type="match status" value="1"/>
</dbReference>
<dbReference type="Pfam" id="PF02687">
    <property type="entry name" value="FtsX"/>
    <property type="match status" value="1"/>
</dbReference>
<evidence type="ECO:0000256" key="10">
    <source>
        <dbReference type="PIRNR" id="PIRNR003097"/>
    </source>
</evidence>
<dbReference type="Pfam" id="PF18075">
    <property type="entry name" value="FtsX_ECD"/>
    <property type="match status" value="1"/>
</dbReference>
<evidence type="ECO:0000256" key="3">
    <source>
        <dbReference type="ARBA" id="ARBA00021907"/>
    </source>
</evidence>
<evidence type="ECO:0000256" key="2">
    <source>
        <dbReference type="ARBA" id="ARBA00007379"/>
    </source>
</evidence>
<proteinExistence type="inferred from homology"/>
<evidence type="ECO:0000256" key="4">
    <source>
        <dbReference type="ARBA" id="ARBA00022475"/>
    </source>
</evidence>
<dbReference type="InterPro" id="IPR004513">
    <property type="entry name" value="FtsX"/>
</dbReference>
<feature type="transmembrane region" description="Helical" evidence="11">
    <location>
        <begin position="230"/>
        <end position="251"/>
    </location>
</feature>
<keyword evidence="4 10" id="KW-1003">Cell membrane</keyword>
<dbReference type="Gene3D" id="3.30.70.3040">
    <property type="match status" value="1"/>
</dbReference>
<keyword evidence="9 10" id="KW-0131">Cell cycle</keyword>
<dbReference type="GO" id="GO:0051301">
    <property type="term" value="P:cell division"/>
    <property type="evidence" value="ECO:0007669"/>
    <property type="project" value="UniProtKB-KW"/>
</dbReference>
<gene>
    <name evidence="14" type="ORF">US58_C0030G0014</name>
</gene>
<evidence type="ECO:0000256" key="1">
    <source>
        <dbReference type="ARBA" id="ARBA00004651"/>
    </source>
</evidence>
<dbReference type="InterPro" id="IPR003838">
    <property type="entry name" value="ABC3_permease_C"/>
</dbReference>
<protein>
    <recommendedName>
        <fullName evidence="3 10">Cell division protein FtsX</fullName>
    </recommendedName>
</protein>
<dbReference type="AlphaFoldDB" id="A0A0G0H8V9"/>
<feature type="domain" description="FtsX extracellular" evidence="13">
    <location>
        <begin position="57"/>
        <end position="144"/>
    </location>
</feature>
<sequence length="302" mass="34155">MVSLLRVIKFSFQDIGRNLGMSFMTVFILVLMLLSINTLWSVDVLTSEAVKLVKDQVNVSIYFNAVASDKDVTEIKTYLGSFPEVIDVNLQTREQVLASFQERHKLSPEVLQALQELGSNPFGPTVVVKTREPKDYKKIIEAISVPEYKDLIEAKSFDEHQDAIDNIQNITNRIEKMGMGLAVLFAIISFLIIFNTIRVAIQTHRMEISIKRLVGASSWFIRGPYLIESLVFTFTSMIVLVIVLFVSLRFVDPYLSVVFPNGFSLTNYYNSHILYVFGLQTLAVLVLTVVSSALAMRKQLKV</sequence>
<evidence type="ECO:0000256" key="5">
    <source>
        <dbReference type="ARBA" id="ARBA00022618"/>
    </source>
</evidence>